<name>A0A835B0J4_9POAL</name>
<protein>
    <recommendedName>
        <fullName evidence="2">F-box domain-containing protein</fullName>
    </recommendedName>
</protein>
<feature type="region of interest" description="Disordered" evidence="1">
    <location>
        <begin position="1"/>
        <end position="21"/>
    </location>
</feature>
<dbReference type="OrthoDB" id="691863at2759"/>
<dbReference type="AlphaFoldDB" id="A0A835B0J4"/>
<dbReference type="PANTHER" id="PTHR31672:SF13">
    <property type="entry name" value="F-BOX PROTEIN CPR30-LIKE"/>
    <property type="match status" value="1"/>
</dbReference>
<dbReference type="InterPro" id="IPR001810">
    <property type="entry name" value="F-box_dom"/>
</dbReference>
<dbReference type="SMART" id="SM00256">
    <property type="entry name" value="FBOX"/>
    <property type="match status" value="1"/>
</dbReference>
<dbReference type="EMBL" id="JACEFO010002109">
    <property type="protein sequence ID" value="KAF8682026.1"/>
    <property type="molecule type" value="Genomic_DNA"/>
</dbReference>
<gene>
    <name evidence="3" type="ORF">HU200_045484</name>
</gene>
<dbReference type="InterPro" id="IPR036047">
    <property type="entry name" value="F-box-like_dom_sf"/>
</dbReference>
<proteinExistence type="predicted"/>
<organism evidence="3 4">
    <name type="scientific">Digitaria exilis</name>
    <dbReference type="NCBI Taxonomy" id="1010633"/>
    <lineage>
        <taxon>Eukaryota</taxon>
        <taxon>Viridiplantae</taxon>
        <taxon>Streptophyta</taxon>
        <taxon>Embryophyta</taxon>
        <taxon>Tracheophyta</taxon>
        <taxon>Spermatophyta</taxon>
        <taxon>Magnoliopsida</taxon>
        <taxon>Liliopsida</taxon>
        <taxon>Poales</taxon>
        <taxon>Poaceae</taxon>
        <taxon>PACMAD clade</taxon>
        <taxon>Panicoideae</taxon>
        <taxon>Panicodae</taxon>
        <taxon>Paniceae</taxon>
        <taxon>Anthephorinae</taxon>
        <taxon>Digitaria</taxon>
    </lineage>
</organism>
<accession>A0A835B0J4</accession>
<keyword evidence="4" id="KW-1185">Reference proteome</keyword>
<evidence type="ECO:0000313" key="4">
    <source>
        <dbReference type="Proteomes" id="UP000636709"/>
    </source>
</evidence>
<dbReference type="PANTHER" id="PTHR31672">
    <property type="entry name" value="BNACNNG10540D PROTEIN"/>
    <property type="match status" value="1"/>
</dbReference>
<feature type="domain" description="F-box" evidence="2">
    <location>
        <begin position="80"/>
        <end position="120"/>
    </location>
</feature>
<sequence length="234" mass="25376">MFRTKEIARKPDDDRKVGVEGTMDDHPLAWHGHPLSLRHTTTSAVKSGPGISSRPVMATETVHRVLKTKRANPTPCHVMLPDNLIAEVLVCLPARSLVRFRCACCSWNTEISSCAFQERHHALAASQFLLLQLAPPHIAYNASRAHPDCPGVIGSKPCFGLILVERPCHGALFKGCVLALASTRLSGSFKVVKVGVQLGTLEATVLTVGNAQGWRAPVATFLVDFSVDETGVRR</sequence>
<dbReference type="InterPro" id="IPR050796">
    <property type="entry name" value="SCF_F-box_component"/>
</dbReference>
<dbReference type="Pfam" id="PF00646">
    <property type="entry name" value="F-box"/>
    <property type="match status" value="1"/>
</dbReference>
<dbReference type="Gene3D" id="1.20.1280.50">
    <property type="match status" value="1"/>
</dbReference>
<evidence type="ECO:0000313" key="3">
    <source>
        <dbReference type="EMBL" id="KAF8682026.1"/>
    </source>
</evidence>
<comment type="caution">
    <text evidence="3">The sequence shown here is derived from an EMBL/GenBank/DDBJ whole genome shotgun (WGS) entry which is preliminary data.</text>
</comment>
<dbReference type="Proteomes" id="UP000636709">
    <property type="component" value="Unassembled WGS sequence"/>
</dbReference>
<dbReference type="SUPFAM" id="SSF81383">
    <property type="entry name" value="F-box domain"/>
    <property type="match status" value="1"/>
</dbReference>
<reference evidence="3" key="1">
    <citation type="submission" date="2020-07" db="EMBL/GenBank/DDBJ databases">
        <title>Genome sequence and genetic diversity analysis of an under-domesticated orphan crop, white fonio (Digitaria exilis).</title>
        <authorList>
            <person name="Bennetzen J.L."/>
            <person name="Chen S."/>
            <person name="Ma X."/>
            <person name="Wang X."/>
            <person name="Yssel A.E.J."/>
            <person name="Chaluvadi S.R."/>
            <person name="Johnson M."/>
            <person name="Gangashetty P."/>
            <person name="Hamidou F."/>
            <person name="Sanogo M.D."/>
            <person name="Zwaenepoel A."/>
            <person name="Wallace J."/>
            <person name="Van De Peer Y."/>
            <person name="Van Deynze A."/>
        </authorList>
    </citation>
    <scope>NUCLEOTIDE SEQUENCE</scope>
    <source>
        <tissue evidence="3">Leaves</tissue>
    </source>
</reference>
<evidence type="ECO:0000256" key="1">
    <source>
        <dbReference type="SAM" id="MobiDB-lite"/>
    </source>
</evidence>
<evidence type="ECO:0000259" key="2">
    <source>
        <dbReference type="SMART" id="SM00256"/>
    </source>
</evidence>